<dbReference type="GO" id="GO:0043248">
    <property type="term" value="P:proteasome assembly"/>
    <property type="evidence" value="ECO:0007669"/>
    <property type="project" value="InterPro"/>
</dbReference>
<feature type="domain" description="Proteasome adapter and scaffold protein ECM29 HEAT-repeat" evidence="7">
    <location>
        <begin position="1616"/>
        <end position="1787"/>
    </location>
</feature>
<dbReference type="SUPFAM" id="SSF48371">
    <property type="entry name" value="ARM repeat"/>
    <property type="match status" value="1"/>
</dbReference>
<dbReference type="VEuPathDB" id="CryptoDB:Cvel_6106"/>
<feature type="compositionally biased region" description="Gly residues" evidence="5">
    <location>
        <begin position="254"/>
        <end position="263"/>
    </location>
</feature>
<feature type="compositionally biased region" description="Low complexity" evidence="5">
    <location>
        <begin position="2497"/>
        <end position="2514"/>
    </location>
</feature>
<evidence type="ECO:0000256" key="3">
    <source>
        <dbReference type="ARBA" id="ARBA00022737"/>
    </source>
</evidence>
<feature type="region of interest" description="Disordered" evidence="5">
    <location>
        <begin position="654"/>
        <end position="675"/>
    </location>
</feature>
<dbReference type="GO" id="GO:0036503">
    <property type="term" value="P:ERAD pathway"/>
    <property type="evidence" value="ECO:0007669"/>
    <property type="project" value="TreeGrafter"/>
</dbReference>
<proteinExistence type="predicted"/>
<evidence type="ECO:0000256" key="2">
    <source>
        <dbReference type="ARBA" id="ARBA00022490"/>
    </source>
</evidence>
<feature type="compositionally biased region" description="Low complexity" evidence="5">
    <location>
        <begin position="1955"/>
        <end position="1965"/>
    </location>
</feature>
<protein>
    <submittedName>
        <fullName evidence="8">Uncharacterized protein</fullName>
    </submittedName>
</protein>
<feature type="region of interest" description="Disordered" evidence="5">
    <location>
        <begin position="2155"/>
        <end position="2175"/>
    </location>
</feature>
<feature type="region of interest" description="Disordered" evidence="5">
    <location>
        <begin position="254"/>
        <end position="275"/>
    </location>
</feature>
<dbReference type="GO" id="GO:0060090">
    <property type="term" value="F:molecular adaptor activity"/>
    <property type="evidence" value="ECO:0007669"/>
    <property type="project" value="InterPro"/>
</dbReference>
<keyword evidence="3" id="KW-0677">Repeat</keyword>
<feature type="region of interest" description="Disordered" evidence="5">
    <location>
        <begin position="1551"/>
        <end position="1571"/>
    </location>
</feature>
<feature type="compositionally biased region" description="Low complexity" evidence="5">
    <location>
        <begin position="264"/>
        <end position="275"/>
    </location>
</feature>
<keyword evidence="4" id="KW-0647">Proteasome</keyword>
<feature type="region of interest" description="Disordered" evidence="5">
    <location>
        <begin position="1842"/>
        <end position="1870"/>
    </location>
</feature>
<evidence type="ECO:0000256" key="4">
    <source>
        <dbReference type="ARBA" id="ARBA00022942"/>
    </source>
</evidence>
<evidence type="ECO:0000259" key="6">
    <source>
        <dbReference type="Pfam" id="PF13001"/>
    </source>
</evidence>
<comment type="subcellular location">
    <subcellularLocation>
        <location evidence="1">Cytoplasm</location>
    </subcellularLocation>
</comment>
<dbReference type="InterPro" id="IPR016024">
    <property type="entry name" value="ARM-type_fold"/>
</dbReference>
<gene>
    <name evidence="8" type="ORF">Cvel_6106</name>
</gene>
<dbReference type="PANTHER" id="PTHR23346">
    <property type="entry name" value="TRANSLATIONAL ACTIVATOR GCN1-RELATED"/>
    <property type="match status" value="1"/>
</dbReference>
<sequence length="2539" mass="266621">MSEYQNILVRLTLTPEDKLELVISKLVPRVLQELLKSTPASRKDIFEILNHALIRVRGSNVKLPGKELLLLWAAGVAEDPSVAQNVPFMRNLSLMFLEIAAEREQGDRACEFCSTVLSLLGDIPSRFRPQFILLFGKGLRGVPRDRIDGTGTPSGAFSESCFSALGIRTESPDTQQKAGMQGGTGTAADPETLSGALLAFAAVAAEMFLIPSVNLQGQAESVLCPGLAPSSWTAWKTRLKAICGPPGGAAGSGAGGTLGGGQTSAGSSSSGNSASSGQALFVETKKALVGLLTAQEFPLALAHPLLCIAATDPLDTVARPAHNASRSRGAVLDPDDPLLVGVQFDLLGAGRKGKGKAGESSSSSSSSPLGPLLEGETGTAPRWALPLKVEKAIMQSLCRSARAAREGKKTVEVISAALKSSADEMRKAGLEFAVWTSSKADEKTQPFLARLLADISEAFLGGGSDGGTDTLSLLKGASDGGGVMMGGALRTLGALIRLPGLAGVGQEADSEGGPSFSLTLDRLGSRLFFMLAKLQSPRARAGTLVADLLEALGGLSACLRQRPLAERRSIALPLLDRYAVSLSGAGAGVEEGEDESMMDTESPQIADSLLLECLRWSSSLFSSMEPESLFFPLALLAASSRKVSEQAENAVSTALKKRNASGARGGDGKALGSSGGSSTGVQLTVRQQQDVVALSLLLLRLERTAACSRALKGSAENAFGGLSLRQRVTPQACLCLARLAVALSKEGLGGGGDSAAASLTLFCEVHREAAEWIRLDVSLGAWGDADGGIGELRESLESAVPSLVSLALFHQRGGGGAGVLSRNLEEIRRSAAEVVGKICALREEEGAWEIGRRCLAAFRAVVNGSGRGLSDPPPFALATTPEALRGSVLGVAALAASFSSAHSSSPEELRRDANAAWEDVVKKVVGDGSRKGEDGDLSESFCWGIHMICSSSSRSASLTPNSEANEGTLTDAESLVPWLLKLCGEPQGALSWLAEMRQQESVRGADTRGSQGSSGSSTREAFLTRSALSALGALGGSHASEELFETCLTSLLARADDRREEMKSRIATALSALIGSENSGGGVGVDDKNPSVLRSLDRERRVLGAVVSMFKKDGESGGEGKEGGVASSETSDKVKVVLSGRHVEVDLKKVEQRERNRTACVCLCTLLRFHPLLCCLFEVFGKALDVFKENLGEASVFVGECAWRGLTRLYRSVCLSEATVGNKTGHAELKMQILRALSEAAVVGDGPRSQESSFDRVISALSDAKAGRERLQNVKDFVRVAREAAHPSLAVALMDQPFPTVWGSGEFVGSVNILEPALTPVSFSVSRTRGRSMAGAAAARDAADDAQRRLIAARVDATGDVRMQDAEAGGGTDEGKARENTPLSVSFSPGAASAGARLQQMAAVAEEVCPVSLAPKLFVFFFHQRGIVRDAVLQLCMVRFGLESPTAFLGASAPPGLSEKVLLALVEALESASPFMRESACRGAPVTFSGREWQEISRTFERLWRAVIRVMDDPHPEISQVSPGVGRSLKNLTVRVCTPSASAASAFQERLARGGQKGGGGDGKSEMTTSERRVVDAVGQTVRTVCSICETSTAEAARNLCVDTLRECVDVARVFLQPELPTIVPFLIEALAALEPPQLSYAQFHARSYGLSAAQFEAARVAASRSSPSAQILSKMVSLVDRSAMSQMTAGLGRLLRTAVGSNSRVGVCSFLSEVCASRGKEVFGEPAFRGSEAETEREREVGRKMVDKWMEALSGAVVDPRQSQSVRRSASSALASLAKVTAPASLFRAVSVDSEGDERMDGFGVGGDRGGPASEDSFEKVLRGKLLSNNRGFEVPLGSLDGVEEDRVGGGGGREMGEEGDGEGPVETSEGAPAAAAAARATGGVIDDSEVLGVRVAIGQTLLEIFRRAPERLGSPSVSSAVACRALLLKVGRSEGGVEGGGGVAGDAGGSGTEGSSSSSISKSLGVSDESAAEVAAIWQEVWKEVAPSDRSKVESSGALFAKQLQKWLLCSRRADRVAAGRGISFIASVLQDKLRVVVETQRDINAARSALSFLPLGPLRSLHTELQRRVPLQAQYPQASSLASAFVRLSALLLETPVWMEGGGGGEPQMQKGIELDLVKPFCLKGGMGDRAEATDSIRVVLKDLRLALEHERKRAEETKKTGGVQNGNPVSSPFDPSRVFDFQQLSNLLEELAFSLARKRTDDAEASAAASNGEPSADVDMEGGEEKSESVSVKPELKGLTLSTGLRSAGGEGLVRTLAETIAEGIQVLHLVWQKKEEGEEDRMVAGQLQSFWRLLTAVVAAIVAPLSSSSLQLRIDALKVLTKALDSSSKGHRILPLSLCFLNETETPLEENRQQQASPLRGLLKDAGRCAGDLKISRLRAAAADTFLLFSTHLLVLSASPSSRATASSDVASLYAKPIPGLDVHSGEAAVDLESLSAEERMGLFDHLFQLEAVSAVPREFPVWRQVIGALVATSETAPSNTGSGDNSAAHTVPGSGSSSSAVPSSQGGARVPTWEHVQKITENIKAVAEALKTV</sequence>
<feature type="region of interest" description="Disordered" evidence="5">
    <location>
        <begin position="351"/>
        <end position="377"/>
    </location>
</feature>
<dbReference type="EMBL" id="CDMZ01002148">
    <property type="protein sequence ID" value="CEM41003.1"/>
    <property type="molecule type" value="Genomic_DNA"/>
</dbReference>
<feature type="domain" description="Proteasome component Ecm29 N-terminal" evidence="6">
    <location>
        <begin position="6"/>
        <end position="454"/>
    </location>
</feature>
<dbReference type="Gene3D" id="1.25.10.10">
    <property type="entry name" value="Leucine-rich Repeat Variant"/>
    <property type="match status" value="1"/>
</dbReference>
<dbReference type="InterPro" id="IPR011989">
    <property type="entry name" value="ARM-like"/>
</dbReference>
<evidence type="ECO:0000256" key="1">
    <source>
        <dbReference type="ARBA" id="ARBA00004496"/>
    </source>
</evidence>
<dbReference type="PANTHER" id="PTHR23346:SF19">
    <property type="entry name" value="PROTEASOME ADAPTER AND SCAFFOLD PROTEIN ECM29"/>
    <property type="match status" value="1"/>
</dbReference>
<feature type="region of interest" description="Disordered" evidence="5">
    <location>
        <begin position="2480"/>
        <end position="2516"/>
    </location>
</feature>
<dbReference type="Pfam" id="PF24492">
    <property type="entry name" value="HEAT_ECM29"/>
    <property type="match status" value="1"/>
</dbReference>
<dbReference type="GO" id="GO:0000502">
    <property type="term" value="C:proteasome complex"/>
    <property type="evidence" value="ECO:0007669"/>
    <property type="project" value="UniProtKB-KW"/>
</dbReference>
<organism evidence="8">
    <name type="scientific">Chromera velia CCMP2878</name>
    <dbReference type="NCBI Taxonomy" id="1169474"/>
    <lineage>
        <taxon>Eukaryota</taxon>
        <taxon>Sar</taxon>
        <taxon>Alveolata</taxon>
        <taxon>Colpodellida</taxon>
        <taxon>Chromeraceae</taxon>
        <taxon>Chromera</taxon>
    </lineage>
</organism>
<evidence type="ECO:0000259" key="7">
    <source>
        <dbReference type="Pfam" id="PF24492"/>
    </source>
</evidence>
<dbReference type="GO" id="GO:0005737">
    <property type="term" value="C:cytoplasm"/>
    <property type="evidence" value="ECO:0007669"/>
    <property type="project" value="UniProtKB-SubCell"/>
</dbReference>
<dbReference type="Pfam" id="PF13001">
    <property type="entry name" value="ECM29_N"/>
    <property type="match status" value="1"/>
</dbReference>
<dbReference type="InterPro" id="IPR055443">
    <property type="entry name" value="HEAT_ECM29"/>
</dbReference>
<keyword evidence="2" id="KW-0963">Cytoplasm</keyword>
<feature type="compositionally biased region" description="Gly residues" evidence="5">
    <location>
        <begin position="1940"/>
        <end position="1954"/>
    </location>
</feature>
<accession>A0A0G4HAZ0</accession>
<reference evidence="8" key="1">
    <citation type="submission" date="2014-11" db="EMBL/GenBank/DDBJ databases">
        <authorList>
            <person name="Otto D Thomas"/>
            <person name="Naeem Raeece"/>
        </authorList>
    </citation>
    <scope>NUCLEOTIDE SEQUENCE</scope>
</reference>
<feature type="compositionally biased region" description="Gly residues" evidence="5">
    <location>
        <begin position="663"/>
        <end position="675"/>
    </location>
</feature>
<evidence type="ECO:0000256" key="5">
    <source>
        <dbReference type="SAM" id="MobiDB-lite"/>
    </source>
</evidence>
<feature type="compositionally biased region" description="Low complexity" evidence="5">
    <location>
        <begin position="358"/>
        <end position="376"/>
    </location>
</feature>
<feature type="region of interest" description="Disordered" evidence="5">
    <location>
        <begin position="2208"/>
        <end position="2237"/>
    </location>
</feature>
<feature type="region of interest" description="Disordered" evidence="5">
    <location>
        <begin position="1940"/>
        <end position="1965"/>
    </location>
</feature>
<evidence type="ECO:0000313" key="8">
    <source>
        <dbReference type="EMBL" id="CEM41003.1"/>
    </source>
</evidence>
<dbReference type="GO" id="GO:0005634">
    <property type="term" value="C:nucleus"/>
    <property type="evidence" value="ECO:0007669"/>
    <property type="project" value="TreeGrafter"/>
</dbReference>
<feature type="compositionally biased region" description="Polar residues" evidence="5">
    <location>
        <begin position="2480"/>
        <end position="2494"/>
    </location>
</feature>
<name>A0A0G4HAZ0_9ALVE</name>
<dbReference type="InterPro" id="IPR024372">
    <property type="entry name" value="Ecm29_N"/>
</dbReference>